<dbReference type="InParanoid" id="A0A5J5EKH8"/>
<dbReference type="AlphaFoldDB" id="A0A5J5EKH8"/>
<dbReference type="Proteomes" id="UP000326924">
    <property type="component" value="Unassembled WGS sequence"/>
</dbReference>
<feature type="region of interest" description="Disordered" evidence="1">
    <location>
        <begin position="127"/>
        <end position="157"/>
    </location>
</feature>
<protein>
    <submittedName>
        <fullName evidence="2">Uncharacterized protein</fullName>
    </submittedName>
</protein>
<sequence length="331" mass="37286">MFTAAARSTARTIIRHASPVIVRSTAGVRPAFFIQQSPIIGGHRNVGSHMGEPDGHDMGKVTRTAYDYVMRHHKLYYQPDHEVDELMNKIGEAIDHLYGEVKETESDQEEVFGKQVDISDQQRTEELGLDDDDHASGDEGSGRTPIPDRTEPKAGRECLRSEGYFGATTPRLDPSTNQIERVRTIDILFTGAVKHTSVVTQVVRNHWWATRVLPMMYLASYPKLVVQAVEQTRAKQPGCNIYEDWMVRARVDDGLHVTIDDVFMAIATLPSESATRKLLEEHFKHHADVLDYTDLLGEQKETLRLKTMQSTSRAVCDAVHAIFKETSQSVE</sequence>
<organism evidence="2 3">
    <name type="scientific">Sphaerosporella brunnea</name>
    <dbReference type="NCBI Taxonomy" id="1250544"/>
    <lineage>
        <taxon>Eukaryota</taxon>
        <taxon>Fungi</taxon>
        <taxon>Dikarya</taxon>
        <taxon>Ascomycota</taxon>
        <taxon>Pezizomycotina</taxon>
        <taxon>Pezizomycetes</taxon>
        <taxon>Pezizales</taxon>
        <taxon>Pyronemataceae</taxon>
        <taxon>Sphaerosporella</taxon>
    </lineage>
</organism>
<evidence type="ECO:0000256" key="1">
    <source>
        <dbReference type="SAM" id="MobiDB-lite"/>
    </source>
</evidence>
<feature type="compositionally biased region" description="Basic and acidic residues" evidence="1">
    <location>
        <begin position="134"/>
        <end position="157"/>
    </location>
</feature>
<evidence type="ECO:0000313" key="3">
    <source>
        <dbReference type="Proteomes" id="UP000326924"/>
    </source>
</evidence>
<dbReference type="EMBL" id="VXIS01000236">
    <property type="protein sequence ID" value="KAA8895920.1"/>
    <property type="molecule type" value="Genomic_DNA"/>
</dbReference>
<comment type="caution">
    <text evidence="2">The sequence shown here is derived from an EMBL/GenBank/DDBJ whole genome shotgun (WGS) entry which is preliminary data.</text>
</comment>
<name>A0A5J5EKH8_9PEZI</name>
<keyword evidence="3" id="KW-1185">Reference proteome</keyword>
<reference evidence="2 3" key="1">
    <citation type="submission" date="2019-09" db="EMBL/GenBank/DDBJ databases">
        <title>Draft genome of the ectomycorrhizal ascomycete Sphaerosporella brunnea.</title>
        <authorList>
            <consortium name="DOE Joint Genome Institute"/>
            <person name="Benucci G.M."/>
            <person name="Marozzi G."/>
            <person name="Antonielli L."/>
            <person name="Sanchez S."/>
            <person name="Marco P."/>
            <person name="Wang X."/>
            <person name="Falini L.B."/>
            <person name="Barry K."/>
            <person name="Haridas S."/>
            <person name="Lipzen A."/>
            <person name="Labutti K."/>
            <person name="Grigoriev I.V."/>
            <person name="Murat C."/>
            <person name="Martin F."/>
            <person name="Albertini E."/>
            <person name="Donnini D."/>
            <person name="Bonito G."/>
        </authorList>
    </citation>
    <scope>NUCLEOTIDE SEQUENCE [LARGE SCALE GENOMIC DNA]</scope>
    <source>
        <strain evidence="2 3">Sb_GMNB300</strain>
    </source>
</reference>
<proteinExistence type="predicted"/>
<gene>
    <name evidence="2" type="ORF">FN846DRAFT_911214</name>
</gene>
<evidence type="ECO:0000313" key="2">
    <source>
        <dbReference type="EMBL" id="KAA8895920.1"/>
    </source>
</evidence>
<accession>A0A5J5EKH8</accession>